<organism evidence="1 2">
    <name type="scientific">Coregonus suidteri</name>
    <dbReference type="NCBI Taxonomy" id="861788"/>
    <lineage>
        <taxon>Eukaryota</taxon>
        <taxon>Metazoa</taxon>
        <taxon>Chordata</taxon>
        <taxon>Craniata</taxon>
        <taxon>Vertebrata</taxon>
        <taxon>Euteleostomi</taxon>
        <taxon>Actinopterygii</taxon>
        <taxon>Neopterygii</taxon>
        <taxon>Teleostei</taxon>
        <taxon>Protacanthopterygii</taxon>
        <taxon>Salmoniformes</taxon>
        <taxon>Salmonidae</taxon>
        <taxon>Coregoninae</taxon>
        <taxon>Coregonus</taxon>
    </lineage>
</organism>
<name>A0AAN8QLG7_9TELE</name>
<protein>
    <submittedName>
        <fullName evidence="1">Uncharacterized protein</fullName>
    </submittedName>
</protein>
<keyword evidence="2" id="KW-1185">Reference proteome</keyword>
<accession>A0AAN8QLG7</accession>
<proteinExistence type="predicted"/>
<reference evidence="1 2" key="1">
    <citation type="submission" date="2021-04" db="EMBL/GenBank/DDBJ databases">
        <authorList>
            <person name="De Guttry C."/>
            <person name="Zahm M."/>
            <person name="Klopp C."/>
            <person name="Cabau C."/>
            <person name="Louis A."/>
            <person name="Berthelot C."/>
            <person name="Parey E."/>
            <person name="Roest Crollius H."/>
            <person name="Montfort J."/>
            <person name="Robinson-Rechavi M."/>
            <person name="Bucao C."/>
            <person name="Bouchez O."/>
            <person name="Gislard M."/>
            <person name="Lluch J."/>
            <person name="Milhes M."/>
            <person name="Lampietro C."/>
            <person name="Lopez Roques C."/>
            <person name="Donnadieu C."/>
            <person name="Braasch I."/>
            <person name="Desvignes T."/>
            <person name="Postlethwait J."/>
            <person name="Bobe J."/>
            <person name="Wedekind C."/>
            <person name="Guiguen Y."/>
        </authorList>
    </citation>
    <scope>NUCLEOTIDE SEQUENCE [LARGE SCALE GENOMIC DNA]</scope>
    <source>
        <strain evidence="1">Cs_M1</strain>
        <tissue evidence="1">Blood</tissue>
    </source>
</reference>
<evidence type="ECO:0000313" key="1">
    <source>
        <dbReference type="EMBL" id="KAK6309679.1"/>
    </source>
</evidence>
<dbReference type="Proteomes" id="UP001356427">
    <property type="component" value="Unassembled WGS sequence"/>
</dbReference>
<dbReference type="EMBL" id="JAGTTL010000017">
    <property type="protein sequence ID" value="KAK6309679.1"/>
    <property type="molecule type" value="Genomic_DNA"/>
</dbReference>
<comment type="caution">
    <text evidence="1">The sequence shown here is derived from an EMBL/GenBank/DDBJ whole genome shotgun (WGS) entry which is preliminary data.</text>
</comment>
<gene>
    <name evidence="1" type="ORF">J4Q44_G00195600</name>
</gene>
<sequence length="76" mass="8593">MVIAVSRQAFWVESTANDESGSKSFETVCSDRTQHGAAYDRAELISGVRGPRHLYAYALLNGDYLLVMRGRREIWI</sequence>
<dbReference type="AlphaFoldDB" id="A0AAN8QLG7"/>
<evidence type="ECO:0000313" key="2">
    <source>
        <dbReference type="Proteomes" id="UP001356427"/>
    </source>
</evidence>